<dbReference type="Proteomes" id="UP001152888">
    <property type="component" value="Unassembled WGS sequence"/>
</dbReference>
<evidence type="ECO:0000256" key="1">
    <source>
        <dbReference type="SAM" id="MobiDB-lite"/>
    </source>
</evidence>
<organism evidence="2 3">
    <name type="scientific">Acanthoscelides obtectus</name>
    <name type="common">Bean weevil</name>
    <name type="synonym">Bruchus obtectus</name>
    <dbReference type="NCBI Taxonomy" id="200917"/>
    <lineage>
        <taxon>Eukaryota</taxon>
        <taxon>Metazoa</taxon>
        <taxon>Ecdysozoa</taxon>
        <taxon>Arthropoda</taxon>
        <taxon>Hexapoda</taxon>
        <taxon>Insecta</taxon>
        <taxon>Pterygota</taxon>
        <taxon>Neoptera</taxon>
        <taxon>Endopterygota</taxon>
        <taxon>Coleoptera</taxon>
        <taxon>Polyphaga</taxon>
        <taxon>Cucujiformia</taxon>
        <taxon>Chrysomeloidea</taxon>
        <taxon>Chrysomelidae</taxon>
        <taxon>Bruchinae</taxon>
        <taxon>Bruchini</taxon>
        <taxon>Acanthoscelides</taxon>
    </lineage>
</organism>
<protein>
    <submittedName>
        <fullName evidence="2">Uncharacterized protein</fullName>
    </submittedName>
</protein>
<comment type="caution">
    <text evidence="2">The sequence shown here is derived from an EMBL/GenBank/DDBJ whole genome shotgun (WGS) entry which is preliminary data.</text>
</comment>
<gene>
    <name evidence="2" type="ORF">ACAOBT_LOCUS30088</name>
</gene>
<sequence length="27" mass="2827">MPKHTNGRTSARCVPGHLNTAESCTGT</sequence>
<evidence type="ECO:0000313" key="3">
    <source>
        <dbReference type="Proteomes" id="UP001152888"/>
    </source>
</evidence>
<proteinExistence type="predicted"/>
<dbReference type="EMBL" id="CAKOFQ010007791">
    <property type="protein sequence ID" value="CAH2008219.1"/>
    <property type="molecule type" value="Genomic_DNA"/>
</dbReference>
<evidence type="ECO:0000313" key="2">
    <source>
        <dbReference type="EMBL" id="CAH2008219.1"/>
    </source>
</evidence>
<reference evidence="2" key="1">
    <citation type="submission" date="2022-03" db="EMBL/GenBank/DDBJ databases">
        <authorList>
            <person name="Sayadi A."/>
        </authorList>
    </citation>
    <scope>NUCLEOTIDE SEQUENCE</scope>
</reference>
<dbReference type="AlphaFoldDB" id="A0A9P0M344"/>
<name>A0A9P0M344_ACAOB</name>
<accession>A0A9P0M344</accession>
<feature type="region of interest" description="Disordered" evidence="1">
    <location>
        <begin position="1"/>
        <end position="27"/>
    </location>
</feature>
<dbReference type="OrthoDB" id="6591996at2759"/>
<keyword evidence="3" id="KW-1185">Reference proteome</keyword>